<dbReference type="SUPFAM" id="SSF53474">
    <property type="entry name" value="alpha/beta-Hydrolases"/>
    <property type="match status" value="1"/>
</dbReference>
<gene>
    <name evidence="7" type="ORF">DL762_008005</name>
</gene>
<comment type="subcellular location">
    <subcellularLocation>
        <location evidence="2">Endoplasmic reticulum</location>
    </subcellularLocation>
    <subcellularLocation>
        <location evidence="3">Membrane</location>
    </subcellularLocation>
    <subcellularLocation>
        <location evidence="1">Mitochondrion</location>
    </subcellularLocation>
</comment>
<evidence type="ECO:0000256" key="6">
    <source>
        <dbReference type="ARBA" id="ARBA00023136"/>
    </source>
</evidence>
<evidence type="ECO:0000256" key="3">
    <source>
        <dbReference type="ARBA" id="ARBA00004370"/>
    </source>
</evidence>
<organism evidence="7 8">
    <name type="scientific">Monosporascus cannonballus</name>
    <dbReference type="NCBI Taxonomy" id="155416"/>
    <lineage>
        <taxon>Eukaryota</taxon>
        <taxon>Fungi</taxon>
        <taxon>Dikarya</taxon>
        <taxon>Ascomycota</taxon>
        <taxon>Pezizomycotina</taxon>
        <taxon>Sordariomycetes</taxon>
        <taxon>Xylariomycetidae</taxon>
        <taxon>Xylariales</taxon>
        <taxon>Xylariales incertae sedis</taxon>
        <taxon>Monosporascus</taxon>
    </lineage>
</organism>
<dbReference type="InterPro" id="IPR029058">
    <property type="entry name" value="AB_hydrolase_fold"/>
</dbReference>
<dbReference type="Gene3D" id="1.25.40.10">
    <property type="entry name" value="Tetratricopeptide repeat domain"/>
    <property type="match status" value="1"/>
</dbReference>
<dbReference type="Pfam" id="PF13374">
    <property type="entry name" value="TPR_10"/>
    <property type="match status" value="1"/>
</dbReference>
<protein>
    <recommendedName>
        <fullName evidence="9">DUF676 domain-containing protein</fullName>
    </recommendedName>
</protein>
<accession>A0ABY0GXP2</accession>
<evidence type="ECO:0000256" key="2">
    <source>
        <dbReference type="ARBA" id="ARBA00004240"/>
    </source>
</evidence>
<comment type="caution">
    <text evidence="7">The sequence shown here is derived from an EMBL/GenBank/DDBJ whole genome shotgun (WGS) entry which is preliminary data.</text>
</comment>
<keyword evidence="8" id="KW-1185">Reference proteome</keyword>
<dbReference type="InterPro" id="IPR011990">
    <property type="entry name" value="TPR-like_helical_dom_sf"/>
</dbReference>
<keyword evidence="4" id="KW-0256">Endoplasmic reticulum</keyword>
<name>A0ABY0GXP2_9PEZI</name>
<dbReference type="InterPro" id="IPR052374">
    <property type="entry name" value="SERAC1"/>
</dbReference>
<keyword evidence="5" id="KW-0496">Mitochondrion</keyword>
<dbReference type="PANTHER" id="PTHR48182:SF2">
    <property type="entry name" value="PROTEIN SERAC1"/>
    <property type="match status" value="1"/>
</dbReference>
<reference evidence="7 8" key="1">
    <citation type="submission" date="2018-06" db="EMBL/GenBank/DDBJ databases">
        <title>Complete Genomes of Monosporascus.</title>
        <authorList>
            <person name="Robinson A.J."/>
            <person name="Natvig D.O."/>
        </authorList>
    </citation>
    <scope>NUCLEOTIDE SEQUENCE [LARGE SCALE GENOMIC DNA]</scope>
    <source>
        <strain evidence="7 8">CBS 609.92</strain>
    </source>
</reference>
<evidence type="ECO:0000313" key="8">
    <source>
        <dbReference type="Proteomes" id="UP000294003"/>
    </source>
</evidence>
<evidence type="ECO:0000313" key="7">
    <source>
        <dbReference type="EMBL" id="RYO79774.1"/>
    </source>
</evidence>
<evidence type="ECO:0000256" key="1">
    <source>
        <dbReference type="ARBA" id="ARBA00004173"/>
    </source>
</evidence>
<dbReference type="Gene3D" id="3.40.50.1820">
    <property type="entry name" value="alpha/beta hydrolase"/>
    <property type="match status" value="1"/>
</dbReference>
<dbReference type="PANTHER" id="PTHR48182">
    <property type="entry name" value="PROTEIN SERAC1"/>
    <property type="match status" value="1"/>
</dbReference>
<evidence type="ECO:0008006" key="9">
    <source>
        <dbReference type="Google" id="ProtNLM"/>
    </source>
</evidence>
<evidence type="ECO:0000256" key="4">
    <source>
        <dbReference type="ARBA" id="ARBA00022824"/>
    </source>
</evidence>
<sequence>MVRSLALEFYGRSSSGTVTFRDVPAALKALRPKKTWDLTLRSGPGMRSECLSLDADFLGMTILFAPPDEDQSRYDLRSGANDQLMARIMTYGYESTVAGSQSIRNLEDLATSFQTSLRSLAAGPTSRPVIFVAHSLGGLIVKQTAKSEDEDDKKLMQAVYGIVFFGVPHDGMDISSLIPMVGDEPNRFLIESISQINSQILPIQRREFHTALGDKGRSEIVCFYETMKSPTAQKDEKGNWAMNGPPAVLVSKTSATHCRSWEDGPEHICAVARTNSEMVKFGCNDHDYENVRERLRGLAHRAVSGRRRQQALGTKLKDWLVKIKGPWLMVIDKCHDTDIFFRPSSATSDGGEGNLGQFLPECSYGALLITTRNKQTGVKLAKRQPPIDVGPAAFIQENSITVQDLELQDESDQSLVNLLSEEFETAGRDSETPREGIPEAFISNYGKRNNRFDGRIELVKAVGVLKAFSLVSKEKGSNLDMHWLVQLVTLKWLTKEGTAGHHDREALLTVSEMYPFGEFEIRAICSAYLPHANVLLNLEICASEEEAEAKAKASLLHRMARYLYFEGKKVLGKDHPNTLISMHSLAWTWHDSDQRDKAIPLMEDCIRRRQQILGRDHPDTQSSEWILKSWQEDLGASA</sequence>
<keyword evidence="6" id="KW-0472">Membrane</keyword>
<proteinExistence type="predicted"/>
<dbReference type="EMBL" id="QJNS01000314">
    <property type="protein sequence ID" value="RYO79774.1"/>
    <property type="molecule type" value="Genomic_DNA"/>
</dbReference>
<dbReference type="Proteomes" id="UP000294003">
    <property type="component" value="Unassembled WGS sequence"/>
</dbReference>
<evidence type="ECO:0000256" key="5">
    <source>
        <dbReference type="ARBA" id="ARBA00023128"/>
    </source>
</evidence>